<dbReference type="OrthoDB" id="1122333at2"/>
<dbReference type="AlphaFoldDB" id="E0NQE1"/>
<name>E0NQE1_9BACT</name>
<dbReference type="RefSeq" id="WP_006948139.1">
    <property type="nucleotide sequence ID" value="NZ_BAJI01000034.1"/>
</dbReference>
<sequence>MTTSQTIKDKILKIKSTFRLLMNGVASHSMRQKGLEYHLNWGIDFVQLKSIAKDYGKDEPLAIALWKEDIRECKILATLIMPPERMLPELTEIWLEQTLSQEIAEMSAFNLYQHVSYASTLAFQCIADGRDIRQICGYNILSRLFMKGQYPNERSIDEFLDQAHTALQSTNIAVRHAAMNSLKRFAQMGEEYEKMVMK</sequence>
<evidence type="ECO:0000313" key="2">
    <source>
        <dbReference type="Proteomes" id="UP000004394"/>
    </source>
</evidence>
<keyword evidence="2" id="KW-1185">Reference proteome</keyword>
<evidence type="ECO:0008006" key="3">
    <source>
        <dbReference type="Google" id="ProtNLM"/>
    </source>
</evidence>
<organism evidence="1 2">
    <name type="scientific">Hoylesella marshii DSM 16973 = JCM 13450</name>
    <dbReference type="NCBI Taxonomy" id="862515"/>
    <lineage>
        <taxon>Bacteria</taxon>
        <taxon>Pseudomonadati</taxon>
        <taxon>Bacteroidota</taxon>
        <taxon>Bacteroidia</taxon>
        <taxon>Bacteroidales</taxon>
        <taxon>Prevotellaceae</taxon>
        <taxon>Hoylesella</taxon>
    </lineage>
</organism>
<dbReference type="SUPFAM" id="SSF48371">
    <property type="entry name" value="ARM repeat"/>
    <property type="match status" value="1"/>
</dbReference>
<accession>E0NQE1</accession>
<dbReference type="PANTHER" id="PTHR41291:SF1">
    <property type="entry name" value="DNA ALKYLATION REPAIR PROTEIN"/>
    <property type="match status" value="1"/>
</dbReference>
<proteinExistence type="predicted"/>
<dbReference type="InterPro" id="IPR016024">
    <property type="entry name" value="ARM-type_fold"/>
</dbReference>
<gene>
    <name evidence="1" type="ORF">HMPREF0658_0392</name>
</gene>
<dbReference type="HOGENOM" id="CLU_061369_3_0_10"/>
<reference evidence="1" key="1">
    <citation type="submission" date="2010-07" db="EMBL/GenBank/DDBJ databases">
        <authorList>
            <person name="Muzny D."/>
            <person name="Qin X."/>
            <person name="Deng J."/>
            <person name="Jiang H."/>
            <person name="Liu Y."/>
            <person name="Qu J."/>
            <person name="Song X.-Z."/>
            <person name="Zhang L."/>
            <person name="Thornton R."/>
            <person name="Coyle M."/>
            <person name="Francisco L."/>
            <person name="Jackson L."/>
            <person name="Javaid M."/>
            <person name="Korchina V."/>
            <person name="Kovar C."/>
            <person name="Mata R."/>
            <person name="Mathew T."/>
            <person name="Ngo R."/>
            <person name="Nguyen L."/>
            <person name="Nguyen N."/>
            <person name="Okwuonu G."/>
            <person name="Ongeri F."/>
            <person name="Pham C."/>
            <person name="Simmons D."/>
            <person name="Wilczek-Boney K."/>
            <person name="Hale W."/>
            <person name="Jakkamsetti A."/>
            <person name="Pham P."/>
            <person name="Ruth R."/>
            <person name="San Lucas F."/>
            <person name="Warren J."/>
            <person name="Zhang J."/>
            <person name="Zhao Z."/>
            <person name="Zhou C."/>
            <person name="Zhu D."/>
            <person name="Lee S."/>
            <person name="Bess C."/>
            <person name="Blankenburg K."/>
            <person name="Forbes L."/>
            <person name="Fu Q."/>
            <person name="Gubbala S."/>
            <person name="Hirani K."/>
            <person name="Jayaseelan J.C."/>
            <person name="Lara F."/>
            <person name="Munidasa M."/>
            <person name="Palculict T."/>
            <person name="Patil S."/>
            <person name="Pu L.-L."/>
            <person name="Saada N."/>
            <person name="Tang L."/>
            <person name="Weissenberger G."/>
            <person name="Zhu Y."/>
            <person name="Hemphill L."/>
            <person name="Shang Y."/>
            <person name="Youmans B."/>
            <person name="Ayvaz T."/>
            <person name="Ross M."/>
            <person name="Santibanez J."/>
            <person name="Aqrawi P."/>
            <person name="Gross S."/>
            <person name="Joshi V."/>
            <person name="Fowler G."/>
            <person name="Nazareth L."/>
            <person name="Reid J."/>
            <person name="Worley K."/>
            <person name="Petrosino J."/>
            <person name="Highlander S."/>
            <person name="Gibbs R."/>
        </authorList>
    </citation>
    <scope>NUCLEOTIDE SEQUENCE [LARGE SCALE GENOMIC DNA]</scope>
    <source>
        <strain evidence="1">DSM 16973</strain>
    </source>
</reference>
<dbReference type="InterPro" id="IPR014825">
    <property type="entry name" value="DNA_alkylation"/>
</dbReference>
<comment type="caution">
    <text evidence="1">The sequence shown here is derived from an EMBL/GenBank/DDBJ whole genome shotgun (WGS) entry which is preliminary data.</text>
</comment>
<evidence type="ECO:0000313" key="1">
    <source>
        <dbReference type="EMBL" id="EFM02684.1"/>
    </source>
</evidence>
<dbReference type="BioCyc" id="PMAR862515-HMP:GMOO-403-MONOMER"/>
<dbReference type="Proteomes" id="UP000004394">
    <property type="component" value="Unassembled WGS sequence"/>
</dbReference>
<dbReference type="EMBL" id="AEEI01000016">
    <property type="protein sequence ID" value="EFM02684.1"/>
    <property type="molecule type" value="Genomic_DNA"/>
</dbReference>
<protein>
    <recommendedName>
        <fullName evidence="3">DNA alkylation repair enzyme</fullName>
    </recommendedName>
</protein>
<dbReference type="PANTHER" id="PTHR41291">
    <property type="entry name" value="DNA ALKYLATION REPAIR PROTEIN"/>
    <property type="match status" value="1"/>
</dbReference>
<dbReference type="Pfam" id="PF08713">
    <property type="entry name" value="DNA_alkylation"/>
    <property type="match status" value="1"/>
</dbReference>
<dbReference type="STRING" id="862515.HMPREF0658_0392"/>
<dbReference type="eggNOG" id="COG4912">
    <property type="taxonomic scope" value="Bacteria"/>
</dbReference>